<dbReference type="Gene3D" id="1.10.472.80">
    <property type="entry name" value="Ypt/Rab-GAP domain of gyp1p, domain 3"/>
    <property type="match status" value="1"/>
</dbReference>
<reference evidence="14" key="1">
    <citation type="submission" date="2015-11" db="EMBL/GenBank/DDBJ databases">
        <title>De novo transcriptome assembly of four potential Pierce s Disease insect vectors from Arizona vineyards.</title>
        <authorList>
            <person name="Tassone E.E."/>
        </authorList>
    </citation>
    <scope>NUCLEOTIDE SEQUENCE</scope>
</reference>
<evidence type="ECO:0000313" key="14">
    <source>
        <dbReference type="EMBL" id="JAS69175.1"/>
    </source>
</evidence>
<keyword evidence="9" id="KW-0206">Cytoskeleton</keyword>
<dbReference type="SMART" id="SM00320">
    <property type="entry name" value="WD40"/>
    <property type="match status" value="3"/>
</dbReference>
<keyword evidence="6" id="KW-0677">Repeat</keyword>
<dbReference type="GO" id="GO:0036064">
    <property type="term" value="C:ciliary basal body"/>
    <property type="evidence" value="ECO:0007669"/>
    <property type="project" value="TreeGrafter"/>
</dbReference>
<feature type="coiled-coil region" evidence="12">
    <location>
        <begin position="661"/>
        <end position="780"/>
    </location>
</feature>
<keyword evidence="8 12" id="KW-0175">Coiled coil</keyword>
<dbReference type="InterPro" id="IPR001680">
    <property type="entry name" value="WD40_rpt"/>
</dbReference>
<organism evidence="14">
    <name type="scientific">Cuerna arida</name>
    <dbReference type="NCBI Taxonomy" id="1464854"/>
    <lineage>
        <taxon>Eukaryota</taxon>
        <taxon>Metazoa</taxon>
        <taxon>Ecdysozoa</taxon>
        <taxon>Arthropoda</taxon>
        <taxon>Hexapoda</taxon>
        <taxon>Insecta</taxon>
        <taxon>Pterygota</taxon>
        <taxon>Neoptera</taxon>
        <taxon>Paraneoptera</taxon>
        <taxon>Hemiptera</taxon>
        <taxon>Auchenorrhyncha</taxon>
        <taxon>Membracoidea</taxon>
        <taxon>Cicadellidae</taxon>
        <taxon>Cicadellinae</taxon>
        <taxon>Proconiini</taxon>
        <taxon>Cuerna</taxon>
    </lineage>
</organism>
<evidence type="ECO:0000256" key="10">
    <source>
        <dbReference type="ARBA" id="ARBA00023273"/>
    </source>
</evidence>
<dbReference type="PANTHER" id="PTHR19853:SF1">
    <property type="entry name" value="TBC1 DOMAIN FAMILY MEMBER 31"/>
    <property type="match status" value="1"/>
</dbReference>
<feature type="domain" description="Rab-GAP TBC" evidence="13">
    <location>
        <begin position="402"/>
        <end position="577"/>
    </location>
</feature>
<keyword evidence="10" id="KW-0966">Cell projection</keyword>
<dbReference type="InterPro" id="IPR015943">
    <property type="entry name" value="WD40/YVTN_repeat-like_dom_sf"/>
</dbReference>
<evidence type="ECO:0000256" key="8">
    <source>
        <dbReference type="ARBA" id="ARBA00023054"/>
    </source>
</evidence>
<proteinExistence type="predicted"/>
<dbReference type="Gene3D" id="2.130.10.10">
    <property type="entry name" value="YVTN repeat-like/Quinoprotein amine dehydrogenase"/>
    <property type="match status" value="1"/>
</dbReference>
<dbReference type="SUPFAM" id="SSF50978">
    <property type="entry name" value="WD40 repeat-like"/>
    <property type="match status" value="1"/>
</dbReference>
<evidence type="ECO:0000256" key="2">
    <source>
        <dbReference type="ARBA" id="ARBA00004607"/>
    </source>
</evidence>
<dbReference type="SUPFAM" id="SSF47923">
    <property type="entry name" value="Ypt/Rab-GAP domain of gyp1p"/>
    <property type="match status" value="1"/>
</dbReference>
<accession>A0A1B6H3B4</accession>
<protein>
    <recommendedName>
        <fullName evidence="3">TBC1 domain family member 31</fullName>
    </recommendedName>
</protein>
<name>A0A1B6H3B4_9HEMI</name>
<evidence type="ECO:0000256" key="4">
    <source>
        <dbReference type="ARBA" id="ARBA00022490"/>
    </source>
</evidence>
<evidence type="ECO:0000256" key="12">
    <source>
        <dbReference type="SAM" id="Coils"/>
    </source>
</evidence>
<evidence type="ECO:0000256" key="6">
    <source>
        <dbReference type="ARBA" id="ARBA00022737"/>
    </source>
</evidence>
<dbReference type="InterPro" id="IPR051570">
    <property type="entry name" value="TBC1_cilium_biogenesis"/>
</dbReference>
<dbReference type="GO" id="GO:0060271">
    <property type="term" value="P:cilium assembly"/>
    <property type="evidence" value="ECO:0007669"/>
    <property type="project" value="TreeGrafter"/>
</dbReference>
<sequence length="918" mass="104511">MTDEGSENNDFSIIPKYLFPAQPVSKDGRVLQIHHSVPESKGPSLRFTAASFDLTGERVAVSDPLGNAYIVDLQSNKFWKLPVVPGCYLLTYSRYLPRKQDLLFARVCGPLHFINAESGEIICDLLGHKKAPLSASFAENEPFCVSVCSSSAIIWDLRSNSLLHQLVLRSSIGIKQVRFMPTSNNIFGLFDDSTVHVWRLDDLEFVKQILPDECGGPNIKTIAFTRNGRGLVVGGQTATLAVFLVDNWTLQKLIALPENCKAVKHLEFVPQLFDGGANKVLAILTSTCSMMFIDTETDVLLRIVEHLAGCVSGLEVSLSGKYVALVMRTGEVNVYSSSQLIYGGNTYALMSETKAPPPTTQASLPTTMQAEANRRDLALIDKQVCDLIDLKHLRPILKEFGEYPASYRSLIWKSILCLPENQGAFVALINKGVHPAFTLLDKAFPLTNRSMLSTVKRLVSCLSYWSPIFIRVKYLPIFILPFTRVIKHDQFSCFECVATIIVNWCQGWFDFVPYPPLGVLEQVKRLLMLHNEELVNHYSNCNVTSDLYIWSLLETGFYEVLGWSEWQQLWDHVLSNHPAFLLFLVVAFNITCHTALMCLQQTDDFEHFFHTEVVINMSQLLSKAYQLWSDTPVDSHPRSQLKSFKPLVKGNMYQMFTDYPKHLLDQQLEKLSNLYEEQEALDSQKLEINKQKLELDADQKHVEEARLKDARLKELEEMYKHTLRKEESQLDDQRRSITATRRDLREKEVLVRSQTVDKTLQDKATKYAQLEQLMEQIGEKKSTAEFQSSTSWGSSHQSTDPSLLRIQHASVVHHLSKLKRLYHQSNMTHPQLKHCIIKFEDLLERIETALEIEQPTRQPRSCQSQQVLNLEEETQALEDEAQELLRRLSLSSEAHQNPICLKRGQSSCYCCGDSKKSQ</sequence>
<feature type="coiled-coil region" evidence="12">
    <location>
        <begin position="860"/>
        <end position="887"/>
    </location>
</feature>
<dbReference type="PROSITE" id="PS50086">
    <property type="entry name" value="TBC_RABGAP"/>
    <property type="match status" value="1"/>
</dbReference>
<keyword evidence="4" id="KW-0963">Cytoplasm</keyword>
<dbReference type="PANTHER" id="PTHR19853">
    <property type="entry name" value="WD REPEAT CONTAINING PROTEIN 3 WDR3"/>
    <property type="match status" value="1"/>
</dbReference>
<gene>
    <name evidence="14" type="ORF">g.11708</name>
</gene>
<evidence type="ECO:0000256" key="1">
    <source>
        <dbReference type="ARBA" id="ARBA00004120"/>
    </source>
</evidence>
<dbReference type="InterPro" id="IPR036322">
    <property type="entry name" value="WD40_repeat_dom_sf"/>
</dbReference>
<evidence type="ECO:0000259" key="13">
    <source>
        <dbReference type="PROSITE" id="PS50086"/>
    </source>
</evidence>
<keyword evidence="5" id="KW-0853">WD repeat</keyword>
<keyword evidence="7" id="KW-0970">Cilium biogenesis/degradation</keyword>
<evidence type="ECO:0000256" key="7">
    <source>
        <dbReference type="ARBA" id="ARBA00022794"/>
    </source>
</evidence>
<dbReference type="AlphaFoldDB" id="A0A1B6H3B4"/>
<comment type="subcellular location">
    <subcellularLocation>
        <location evidence="1">Cytoplasm</location>
        <location evidence="1">Cytoskeleton</location>
        <location evidence="1">Cilium basal body</location>
    </subcellularLocation>
    <subcellularLocation>
        <location evidence="2">Cytoplasm</location>
        <location evidence="2">Cytoskeleton</location>
        <location evidence="2">Microtubule organizing center</location>
        <location evidence="2">Centrosome</location>
        <location evidence="2">Centriolar satellite</location>
    </subcellularLocation>
</comment>
<evidence type="ECO:0000256" key="11">
    <source>
        <dbReference type="ARBA" id="ARBA00034464"/>
    </source>
</evidence>
<evidence type="ECO:0000256" key="3">
    <source>
        <dbReference type="ARBA" id="ARBA00014199"/>
    </source>
</evidence>
<dbReference type="EMBL" id="GECZ01000594">
    <property type="protein sequence ID" value="JAS69175.1"/>
    <property type="molecule type" value="Transcribed_RNA"/>
</dbReference>
<dbReference type="InterPro" id="IPR035969">
    <property type="entry name" value="Rab-GAP_TBC_sf"/>
</dbReference>
<dbReference type="InterPro" id="IPR000195">
    <property type="entry name" value="Rab-GAP-TBC_dom"/>
</dbReference>
<comment type="function">
    <text evidence="11">Molecular adapter which is involved in cilium biogenesis. Part of a functional complex including OFD1 a centriolar protein involved in cilium assembly. Could regulate the cAMP-dependent phosphorylation of OFD1, and its subsequent ubiquitination by PJA2 which ultimately leads to its proteasomal degradation.</text>
</comment>
<evidence type="ECO:0000256" key="5">
    <source>
        <dbReference type="ARBA" id="ARBA00022574"/>
    </source>
</evidence>
<evidence type="ECO:0000256" key="9">
    <source>
        <dbReference type="ARBA" id="ARBA00023212"/>
    </source>
</evidence>
<dbReference type="GO" id="GO:0034451">
    <property type="term" value="C:centriolar satellite"/>
    <property type="evidence" value="ECO:0007669"/>
    <property type="project" value="UniProtKB-SubCell"/>
</dbReference>